<accession>A0A1M6M9F3</accession>
<feature type="region of interest" description="Disordered" evidence="1">
    <location>
        <begin position="117"/>
        <end position="171"/>
    </location>
</feature>
<name>A0A1M6M9F3_9RHOB</name>
<sequence>MFQLGLRETAGGCGDQRRRAVPVLTGAAFRQALNPLQRRQIRSPKPSLRNEVLHRRHLRSCGTSATALGVAISSTSRPTMASSAITFSPQPDGCVPAVSPVVKACLRFRRSGSTLRPALLGRSSSKAAQPGSDRISQTRNIGVAGAPQRPRRPSSRAVPSDQPASLQGKCRTTPCRSACPWRVLGRGRQGKHSESVQGPDEVSGDEASQGRRLSKLRDPVDQGAKPPLFRSRILPPEASRQSPKR</sequence>
<dbReference type="EMBL" id="FQZA01000022">
    <property type="protein sequence ID" value="SHJ80081.1"/>
    <property type="molecule type" value="Genomic_DNA"/>
</dbReference>
<keyword evidence="3" id="KW-1185">Reference proteome</keyword>
<evidence type="ECO:0000313" key="3">
    <source>
        <dbReference type="Proteomes" id="UP000184040"/>
    </source>
</evidence>
<reference evidence="2 3" key="1">
    <citation type="submission" date="2016-11" db="EMBL/GenBank/DDBJ databases">
        <authorList>
            <person name="Jaros S."/>
            <person name="Januszkiewicz K."/>
            <person name="Wedrychowicz H."/>
        </authorList>
    </citation>
    <scope>NUCLEOTIDE SEQUENCE [LARGE SCALE GENOMIC DNA]</scope>
    <source>
        <strain evidence="2 3">DSM 26892</strain>
    </source>
</reference>
<dbReference type="Proteomes" id="UP000184040">
    <property type="component" value="Unassembled WGS sequence"/>
</dbReference>
<evidence type="ECO:0000313" key="2">
    <source>
        <dbReference type="EMBL" id="SHJ80081.1"/>
    </source>
</evidence>
<dbReference type="AlphaFoldDB" id="A0A1M6M9F3"/>
<protein>
    <submittedName>
        <fullName evidence="2">Uncharacterized protein</fullName>
    </submittedName>
</protein>
<feature type="region of interest" description="Disordered" evidence="1">
    <location>
        <begin position="185"/>
        <end position="245"/>
    </location>
</feature>
<organism evidence="2 3">
    <name type="scientific">Palleronia salina</name>
    <dbReference type="NCBI Taxonomy" id="313368"/>
    <lineage>
        <taxon>Bacteria</taxon>
        <taxon>Pseudomonadati</taxon>
        <taxon>Pseudomonadota</taxon>
        <taxon>Alphaproteobacteria</taxon>
        <taxon>Rhodobacterales</taxon>
        <taxon>Roseobacteraceae</taxon>
        <taxon>Palleronia</taxon>
    </lineage>
</organism>
<proteinExistence type="predicted"/>
<gene>
    <name evidence="2" type="ORF">SAMN04488012_1228</name>
</gene>
<evidence type="ECO:0000256" key="1">
    <source>
        <dbReference type="SAM" id="MobiDB-lite"/>
    </source>
</evidence>